<reference evidence="1" key="2">
    <citation type="submission" date="2025-09" db="UniProtKB">
        <authorList>
            <consortium name="Ensembl"/>
        </authorList>
    </citation>
    <scope>IDENTIFICATION</scope>
</reference>
<evidence type="ECO:0000313" key="1">
    <source>
        <dbReference type="Ensembl" id="ENSSPUP00000018820.1"/>
    </source>
</evidence>
<sequence>HCHTFQIFLSPEFRGSAFPVLILSVKAPACNVPSHVTLHVRRQTKSINGVN</sequence>
<accession>A0A8D0HEZ6</accession>
<dbReference type="Ensembl" id="ENSSPUT00000020047.1">
    <property type="protein sequence ID" value="ENSSPUP00000018820.1"/>
    <property type="gene ID" value="ENSSPUG00000014515.1"/>
</dbReference>
<protein>
    <submittedName>
        <fullName evidence="1">Uncharacterized protein</fullName>
    </submittedName>
</protein>
<keyword evidence="2" id="KW-1185">Reference proteome</keyword>
<dbReference type="Proteomes" id="UP000694392">
    <property type="component" value="Unplaced"/>
</dbReference>
<evidence type="ECO:0000313" key="2">
    <source>
        <dbReference type="Proteomes" id="UP000694392"/>
    </source>
</evidence>
<name>A0A8D0HEZ6_SPHPU</name>
<organism evidence="1 2">
    <name type="scientific">Sphenodon punctatus</name>
    <name type="common">Tuatara</name>
    <name type="synonym">Hatteria punctata</name>
    <dbReference type="NCBI Taxonomy" id="8508"/>
    <lineage>
        <taxon>Eukaryota</taxon>
        <taxon>Metazoa</taxon>
        <taxon>Chordata</taxon>
        <taxon>Craniata</taxon>
        <taxon>Vertebrata</taxon>
        <taxon>Euteleostomi</taxon>
        <taxon>Lepidosauria</taxon>
        <taxon>Sphenodontia</taxon>
        <taxon>Sphenodontidae</taxon>
        <taxon>Sphenodon</taxon>
    </lineage>
</organism>
<reference evidence="1" key="1">
    <citation type="submission" date="2025-08" db="UniProtKB">
        <authorList>
            <consortium name="Ensembl"/>
        </authorList>
    </citation>
    <scope>IDENTIFICATION</scope>
</reference>
<proteinExistence type="predicted"/>
<dbReference type="AlphaFoldDB" id="A0A8D0HEZ6"/>